<protein>
    <submittedName>
        <fullName evidence="1">Uncharacterized protein</fullName>
    </submittedName>
</protein>
<organism evidence="1 2">
    <name type="scientific">Blastomyces parvus</name>
    <dbReference type="NCBI Taxonomy" id="2060905"/>
    <lineage>
        <taxon>Eukaryota</taxon>
        <taxon>Fungi</taxon>
        <taxon>Dikarya</taxon>
        <taxon>Ascomycota</taxon>
        <taxon>Pezizomycotina</taxon>
        <taxon>Eurotiomycetes</taxon>
        <taxon>Eurotiomycetidae</taxon>
        <taxon>Onygenales</taxon>
        <taxon>Ajellomycetaceae</taxon>
        <taxon>Blastomyces</taxon>
    </lineage>
</organism>
<accession>A0A2B7X2D3</accession>
<sequence length="78" mass="8695">MDWTLIINIRHQHTREMRGGPRSGISSRDVAQGQELTSLASTSLEIIGPAPRLLVKPPQHRPELLSHSFAIEPQDYVG</sequence>
<gene>
    <name evidence="1" type="ORF">GX51_04241</name>
</gene>
<dbReference type="AlphaFoldDB" id="A0A2B7X2D3"/>
<name>A0A2B7X2D3_9EURO</name>
<reference evidence="1 2" key="1">
    <citation type="submission" date="2017-10" db="EMBL/GenBank/DDBJ databases">
        <title>Comparative genomics in systemic dimorphic fungi from Ajellomycetaceae.</title>
        <authorList>
            <person name="Munoz J.F."/>
            <person name="Mcewen J.G."/>
            <person name="Clay O.K."/>
            <person name="Cuomo C.A."/>
        </authorList>
    </citation>
    <scope>NUCLEOTIDE SEQUENCE [LARGE SCALE GENOMIC DNA]</scope>
    <source>
        <strain evidence="1 2">UAMH130</strain>
    </source>
</reference>
<dbReference type="Proteomes" id="UP000224080">
    <property type="component" value="Unassembled WGS sequence"/>
</dbReference>
<keyword evidence="2" id="KW-1185">Reference proteome</keyword>
<evidence type="ECO:0000313" key="2">
    <source>
        <dbReference type="Proteomes" id="UP000224080"/>
    </source>
</evidence>
<dbReference type="EMBL" id="PDNC01000051">
    <property type="protein sequence ID" value="PGH03206.1"/>
    <property type="molecule type" value="Genomic_DNA"/>
</dbReference>
<proteinExistence type="predicted"/>
<evidence type="ECO:0000313" key="1">
    <source>
        <dbReference type="EMBL" id="PGH03206.1"/>
    </source>
</evidence>
<comment type="caution">
    <text evidence="1">The sequence shown here is derived from an EMBL/GenBank/DDBJ whole genome shotgun (WGS) entry which is preliminary data.</text>
</comment>